<dbReference type="Proteomes" id="UP000178656">
    <property type="component" value="Unassembled WGS sequence"/>
</dbReference>
<dbReference type="EMBL" id="MFGM01000017">
    <property type="protein sequence ID" value="OGF37694.1"/>
    <property type="molecule type" value="Genomic_DNA"/>
</dbReference>
<name>A0A1F5TFK6_9BACT</name>
<accession>A0A1F5TFK6</accession>
<comment type="caution">
    <text evidence="1">The sequence shown here is derived from an EMBL/GenBank/DDBJ whole genome shotgun (WGS) entry which is preliminary data.</text>
</comment>
<gene>
    <name evidence="1" type="ORF">A2482_01825</name>
</gene>
<protein>
    <submittedName>
        <fullName evidence="1">Uncharacterized protein</fullName>
    </submittedName>
</protein>
<reference evidence="1 2" key="1">
    <citation type="journal article" date="2016" name="Nat. Commun.">
        <title>Thousands of microbial genomes shed light on interconnected biogeochemical processes in an aquifer system.</title>
        <authorList>
            <person name="Anantharaman K."/>
            <person name="Brown C.T."/>
            <person name="Hug L.A."/>
            <person name="Sharon I."/>
            <person name="Castelle C.J."/>
            <person name="Probst A.J."/>
            <person name="Thomas B.C."/>
            <person name="Singh A."/>
            <person name="Wilkins M.J."/>
            <person name="Karaoz U."/>
            <person name="Brodie E.L."/>
            <person name="Williams K.H."/>
            <person name="Hubbard S.S."/>
            <person name="Banfield J.F."/>
        </authorList>
    </citation>
    <scope>NUCLEOTIDE SEQUENCE [LARGE SCALE GENOMIC DNA]</scope>
</reference>
<evidence type="ECO:0000313" key="1">
    <source>
        <dbReference type="EMBL" id="OGF37694.1"/>
    </source>
</evidence>
<organism evidence="1 2">
    <name type="scientific">Candidatus Falkowbacteria bacterium RIFOXYC2_FULL_48_21</name>
    <dbReference type="NCBI Taxonomy" id="1798005"/>
    <lineage>
        <taxon>Bacteria</taxon>
        <taxon>Candidatus Falkowiibacteriota</taxon>
    </lineage>
</organism>
<evidence type="ECO:0000313" key="2">
    <source>
        <dbReference type="Proteomes" id="UP000178656"/>
    </source>
</evidence>
<proteinExistence type="predicted"/>
<dbReference type="AlphaFoldDB" id="A0A1F5TFK6"/>
<sequence length="771" mass="86572">MTDKLAEKNCLIALVKSLPATAPARTKHALEIALMRFDLACNKDEQTDHLTAEIERLVADALAKTQKKQTSHQMAMLPDKEKMPPIQPAPEEPKQKGLVIPETFPDWHFIPLSAKEATTIGEPIKFDSTRSSVPGEIHDKYLLDGDKKFERTPLLINGLLIDAGDWAATFDALDFVKSFTPEYTPFLQNVFLARLTLLTKMEATTRKTVNDFRRNRAAVVSRWTTAMTLFLQGVETGLAGNDLLLAHARVMVNRLALGRLFDLKNGHITFRAIADTDEKIAAECRLIKILSEDTRAKSTADDLSLLRTLRANLRLPASVCEDVDAHVAKVSRMTERAPCQIRLPRKIMAEDVMSQLINDPLYRLINIQLTELPEKLRNNPFVLHSWITKINLQIAAGCFDRAADEIMAAGIGRADAQNLVKELTLDPDEVATRLQAALGKDSRISPHFVSAVNQALAQLRAPHTRLRFALIAFTEDTIRHFAPGKERFKHVRYRLDSTAAYFLSAGELIERFVSFLPNRISDTRRYVLHGAAQEKVITDRQTAGIKRFDKTASLPTAIGRHLIGFLTPEEKSETNAIGWFKEMFSVSENAWTALLRKYDLPQMDNVPKKTQDVFLSCRDKTISANAWTIMLNPRGYPFADGAISSMGQRAGSGKIEILHLLAAAGITVTPFCSEIREAVHRLFSQVPDILDLPAVVFDRQIDNLVAKIIHRQVAPRHWSIWVTKRAEILLRADEIIHNTGRLADRKKILLSLLSAHSHRVETIIEKFPSHP</sequence>